<evidence type="ECO:0000313" key="3">
    <source>
        <dbReference type="Proteomes" id="UP000635665"/>
    </source>
</evidence>
<dbReference type="InterPro" id="IPR038670">
    <property type="entry name" value="HslJ-like_sf"/>
</dbReference>
<reference evidence="2 3" key="1">
    <citation type="submission" date="2020-12" db="EMBL/GenBank/DDBJ databases">
        <title>Salegentibacter orientalis sp. nov., isolated from costal sediment.</title>
        <authorList>
            <person name="Lian F.-B."/>
        </authorList>
    </citation>
    <scope>NUCLEOTIDE SEQUENCE [LARGE SCALE GENOMIC DNA]</scope>
    <source>
        <strain evidence="2 3">F60176</strain>
    </source>
</reference>
<dbReference type="RefSeq" id="WP_198638911.1">
    <property type="nucleotide sequence ID" value="NZ_JAEHNY010000009.1"/>
</dbReference>
<dbReference type="Proteomes" id="UP000635665">
    <property type="component" value="Unassembled WGS sequence"/>
</dbReference>
<evidence type="ECO:0000313" key="2">
    <source>
        <dbReference type="EMBL" id="MBI6120608.1"/>
    </source>
</evidence>
<name>A0ABS0THV9_9FLAO</name>
<gene>
    <name evidence="2" type="ORF">I6U50_11315</name>
</gene>
<sequence>MKKNIIGLTLILLTTIACNTSKKTQEPADNVVTNFSDKELITKEKWILTELEGQEITGNKDNHIYFTLNANENRIQGFSGCNTFMGEYNLNENNRIRFSKLASTRMVCFDTPVAESEVLKVFELADNYTIKDNLLMLNVGRRSPLAVFKKSTPEVVEKYWKLKSLGGQEVKMSENQEREIYFILESNTNRIKGFAGCNTFNGTYALEEGNRINFSQMAATLKACSNLTINELEFLKVFELANNYTIKGDVLNLNIGRRAPLAVFEAVYFH</sequence>
<dbReference type="InterPro" id="IPR053147">
    <property type="entry name" value="Hsp_HslJ-like"/>
</dbReference>
<dbReference type="PANTHER" id="PTHR35535:SF1">
    <property type="entry name" value="HEAT SHOCK PROTEIN HSLJ"/>
    <property type="match status" value="1"/>
</dbReference>
<accession>A0ABS0THV9</accession>
<protein>
    <submittedName>
        <fullName evidence="2">META domain-containing protein</fullName>
    </submittedName>
</protein>
<dbReference type="Gene3D" id="2.40.128.270">
    <property type="match status" value="2"/>
</dbReference>
<feature type="domain" description="DUF306" evidence="1">
    <location>
        <begin position="41"/>
        <end position="148"/>
    </location>
</feature>
<dbReference type="InterPro" id="IPR005184">
    <property type="entry name" value="DUF306_Meta_HslJ"/>
</dbReference>
<evidence type="ECO:0000259" key="1">
    <source>
        <dbReference type="Pfam" id="PF03724"/>
    </source>
</evidence>
<keyword evidence="3" id="KW-1185">Reference proteome</keyword>
<feature type="domain" description="DUF306" evidence="1">
    <location>
        <begin position="155"/>
        <end position="264"/>
    </location>
</feature>
<proteinExistence type="predicted"/>
<dbReference type="PROSITE" id="PS51257">
    <property type="entry name" value="PROKAR_LIPOPROTEIN"/>
    <property type="match status" value="1"/>
</dbReference>
<dbReference type="EMBL" id="JAEHNY010000009">
    <property type="protein sequence ID" value="MBI6120608.1"/>
    <property type="molecule type" value="Genomic_DNA"/>
</dbReference>
<comment type="caution">
    <text evidence="2">The sequence shown here is derived from an EMBL/GenBank/DDBJ whole genome shotgun (WGS) entry which is preliminary data.</text>
</comment>
<dbReference type="Pfam" id="PF03724">
    <property type="entry name" value="META"/>
    <property type="match status" value="2"/>
</dbReference>
<organism evidence="2 3">
    <name type="scientific">Salegentibacter maritimus</name>
    <dbReference type="NCBI Taxonomy" id="2794347"/>
    <lineage>
        <taxon>Bacteria</taxon>
        <taxon>Pseudomonadati</taxon>
        <taxon>Bacteroidota</taxon>
        <taxon>Flavobacteriia</taxon>
        <taxon>Flavobacteriales</taxon>
        <taxon>Flavobacteriaceae</taxon>
        <taxon>Salegentibacter</taxon>
    </lineage>
</organism>
<dbReference type="PANTHER" id="PTHR35535">
    <property type="entry name" value="HEAT SHOCK PROTEIN HSLJ"/>
    <property type="match status" value="1"/>
</dbReference>